<accession>A5DQ62</accession>
<feature type="transmembrane region" description="Helical" evidence="10">
    <location>
        <begin position="458"/>
        <end position="480"/>
    </location>
</feature>
<evidence type="ECO:0000256" key="1">
    <source>
        <dbReference type="ARBA" id="ARBA00004651"/>
    </source>
</evidence>
<feature type="transmembrane region" description="Helical" evidence="10">
    <location>
        <begin position="288"/>
        <end position="307"/>
    </location>
</feature>
<comment type="subcellular location">
    <subcellularLocation>
        <location evidence="1">Cell membrane</location>
        <topology evidence="1">Multi-pass membrane protein</topology>
    </subcellularLocation>
</comment>
<keyword evidence="8 10" id="KW-0472">Membrane</keyword>
<dbReference type="Gene3D" id="1.20.1740.10">
    <property type="entry name" value="Amino acid/polyamine transporter I"/>
    <property type="match status" value="1"/>
</dbReference>
<feature type="transmembrane region" description="Helical" evidence="10">
    <location>
        <begin position="68"/>
        <end position="87"/>
    </location>
</feature>
<feature type="region of interest" description="Disordered" evidence="9">
    <location>
        <begin position="1"/>
        <end position="40"/>
    </location>
</feature>
<name>A5DQ62_PICGU</name>
<proteinExistence type="inferred from homology"/>
<dbReference type="KEGG" id="pgu:PGUG_05413"/>
<keyword evidence="7 10" id="KW-1133">Transmembrane helix</keyword>
<keyword evidence="13" id="KW-1185">Reference proteome</keyword>
<dbReference type="GO" id="GO:0005886">
    <property type="term" value="C:plasma membrane"/>
    <property type="evidence" value="ECO:0007669"/>
    <property type="project" value="UniProtKB-SubCell"/>
</dbReference>
<feature type="transmembrane region" description="Helical" evidence="10">
    <location>
        <begin position="389"/>
        <end position="408"/>
    </location>
</feature>
<evidence type="ECO:0000313" key="12">
    <source>
        <dbReference type="EMBL" id="EDK41315.2"/>
    </source>
</evidence>
<feature type="domain" description="Amino acid permease/ SLC12A" evidence="11">
    <location>
        <begin position="66"/>
        <end position="517"/>
    </location>
</feature>
<sequence length="567" mass="61506">MDKLSSSESSRTTAHEPQTTWHRVRDSFKRAESPTIPESTSALDIKIEGAENSDGNLNKSLKKRQLQMIALGGCVGSGLFIGSGPALATGGPGALLIGWAVVSSFLYCTMQSLAELAAVFPVSGSFATYSTRFVDPSWGFAIGWNYALFWVIVLPLELVASSMTIQFWQSDINTVVWVAIFYVFILGLNLCGNKGFGEAEFVASVIKVLGVVGFNILAIVLICGGGKSGFIGAKYWYHPGAFSAGFKGVVSVLVTAVYSLAGTELIGLTAAESSGDPSIVLPKAIKQVFWRIMLFYMVTLTMVGFLVPYDSKKLVGHASSDASASPFVIAINAGGIKVLPSIFNVVVLVSLLAIGNSSVYGFSRTILALADQGLAPSIFSYVDRAGRPLAGIALAAFVGLLSFCAASPKQSEVFAWLMALSGLSTLFTWFSVCLAHLRFRWGMQRQGRDLMELPYTALTGWIGSLYSCVCLVVVLCFQFWTALFPLGKQPDAKVFFENYLGAVVVLLFFVGHKIYSRKLNTIVPLDTMDLDTGRRNNDLELVKQENYEKLAAYRAMPWYKKVINFLV</sequence>
<dbReference type="InterPro" id="IPR050524">
    <property type="entry name" value="APC_YAT"/>
</dbReference>
<dbReference type="FunFam" id="1.20.1740.10:FF:000017">
    <property type="entry name" value="Amino acid permease"/>
    <property type="match status" value="1"/>
</dbReference>
<keyword evidence="3" id="KW-0813">Transport</keyword>
<feature type="transmembrane region" description="Helical" evidence="10">
    <location>
        <begin position="492"/>
        <end position="510"/>
    </location>
</feature>
<evidence type="ECO:0000256" key="9">
    <source>
        <dbReference type="SAM" id="MobiDB-lite"/>
    </source>
</evidence>
<feature type="transmembrane region" description="Helical" evidence="10">
    <location>
        <begin position="93"/>
        <end position="109"/>
    </location>
</feature>
<evidence type="ECO:0000256" key="7">
    <source>
        <dbReference type="ARBA" id="ARBA00022989"/>
    </source>
</evidence>
<feature type="transmembrane region" description="Helical" evidence="10">
    <location>
        <begin position="327"/>
        <end position="354"/>
    </location>
</feature>
<feature type="compositionally biased region" description="Polar residues" evidence="9">
    <location>
        <begin position="1"/>
        <end position="21"/>
    </location>
</feature>
<dbReference type="InParanoid" id="A5DQ62"/>
<dbReference type="InterPro" id="IPR004762">
    <property type="entry name" value="Amino_acid_permease_fungi"/>
</dbReference>
<evidence type="ECO:0000256" key="10">
    <source>
        <dbReference type="SAM" id="Phobius"/>
    </source>
</evidence>
<dbReference type="GeneID" id="5124298"/>
<dbReference type="OrthoDB" id="3900342at2759"/>
<dbReference type="EMBL" id="CH408161">
    <property type="protein sequence ID" value="EDK41315.2"/>
    <property type="molecule type" value="Genomic_DNA"/>
</dbReference>
<dbReference type="HOGENOM" id="CLU_007946_12_0_1"/>
<dbReference type="RefSeq" id="XP_001482393.2">
    <property type="nucleotide sequence ID" value="XM_001482343.1"/>
</dbReference>
<organism evidence="12 13">
    <name type="scientific">Meyerozyma guilliermondii (strain ATCC 6260 / CBS 566 / DSM 6381 / JCM 1539 / NBRC 10279 / NRRL Y-324)</name>
    <name type="common">Yeast</name>
    <name type="synonym">Candida guilliermondii</name>
    <dbReference type="NCBI Taxonomy" id="294746"/>
    <lineage>
        <taxon>Eukaryota</taxon>
        <taxon>Fungi</taxon>
        <taxon>Dikarya</taxon>
        <taxon>Ascomycota</taxon>
        <taxon>Saccharomycotina</taxon>
        <taxon>Pichiomycetes</taxon>
        <taxon>Debaryomycetaceae</taxon>
        <taxon>Meyerozyma</taxon>
    </lineage>
</organism>
<feature type="transmembrane region" description="Helical" evidence="10">
    <location>
        <begin position="140"/>
        <end position="160"/>
    </location>
</feature>
<feature type="compositionally biased region" description="Basic and acidic residues" evidence="9">
    <location>
        <begin position="23"/>
        <end position="32"/>
    </location>
</feature>
<keyword evidence="4" id="KW-1003">Cell membrane</keyword>
<dbReference type="GO" id="GO:0015171">
    <property type="term" value="F:amino acid transmembrane transporter activity"/>
    <property type="evidence" value="ECO:0007669"/>
    <property type="project" value="UniProtKB-ARBA"/>
</dbReference>
<dbReference type="PANTHER" id="PTHR43341:SF1">
    <property type="entry name" value="GENERAL AMINO-ACID PERMEASE GAP1"/>
    <property type="match status" value="1"/>
</dbReference>
<comment type="similarity">
    <text evidence="2">Belongs to the amino acid-polyamine-organocation (APC) superfamily. YAT (TC 2.A.3.10) family.</text>
</comment>
<evidence type="ECO:0000313" key="13">
    <source>
        <dbReference type="Proteomes" id="UP000001997"/>
    </source>
</evidence>
<dbReference type="OMA" id="NYALFWV"/>
<dbReference type="eggNOG" id="KOG1286">
    <property type="taxonomic scope" value="Eukaryota"/>
</dbReference>
<dbReference type="Proteomes" id="UP000001997">
    <property type="component" value="Unassembled WGS sequence"/>
</dbReference>
<feature type="transmembrane region" description="Helical" evidence="10">
    <location>
        <begin position="414"/>
        <end position="437"/>
    </location>
</feature>
<protein>
    <recommendedName>
        <fullName evidence="11">Amino acid permease/ SLC12A domain-containing protein</fullName>
    </recommendedName>
</protein>
<evidence type="ECO:0000256" key="6">
    <source>
        <dbReference type="ARBA" id="ARBA00022970"/>
    </source>
</evidence>
<evidence type="ECO:0000256" key="3">
    <source>
        <dbReference type="ARBA" id="ARBA00022448"/>
    </source>
</evidence>
<evidence type="ECO:0000256" key="4">
    <source>
        <dbReference type="ARBA" id="ARBA00022475"/>
    </source>
</evidence>
<dbReference type="Pfam" id="PF00324">
    <property type="entry name" value="AA_permease"/>
    <property type="match status" value="1"/>
</dbReference>
<dbReference type="InterPro" id="IPR004840">
    <property type="entry name" value="Amino_acid_permease_CS"/>
</dbReference>
<evidence type="ECO:0000256" key="8">
    <source>
        <dbReference type="ARBA" id="ARBA00023136"/>
    </source>
</evidence>
<keyword evidence="6" id="KW-0029">Amino-acid transport</keyword>
<keyword evidence="5 10" id="KW-0812">Transmembrane</keyword>
<dbReference type="AlphaFoldDB" id="A5DQ62"/>
<evidence type="ECO:0000256" key="2">
    <source>
        <dbReference type="ARBA" id="ARBA00006983"/>
    </source>
</evidence>
<evidence type="ECO:0000259" key="11">
    <source>
        <dbReference type="Pfam" id="PF00324"/>
    </source>
</evidence>
<dbReference type="NCBIfam" id="TIGR00913">
    <property type="entry name" value="2A0310"/>
    <property type="match status" value="1"/>
</dbReference>
<gene>
    <name evidence="12" type="ORF">PGUG_05413</name>
</gene>
<evidence type="ECO:0000256" key="5">
    <source>
        <dbReference type="ARBA" id="ARBA00022692"/>
    </source>
</evidence>
<dbReference type="PIRSF" id="PIRSF006060">
    <property type="entry name" value="AA_transporter"/>
    <property type="match status" value="1"/>
</dbReference>
<dbReference type="VEuPathDB" id="FungiDB:PGUG_05413"/>
<dbReference type="PROSITE" id="PS00218">
    <property type="entry name" value="AMINO_ACID_PERMEASE_1"/>
    <property type="match status" value="1"/>
</dbReference>
<feature type="transmembrane region" description="Helical" evidence="10">
    <location>
        <begin position="202"/>
        <end position="224"/>
    </location>
</feature>
<dbReference type="PANTHER" id="PTHR43341">
    <property type="entry name" value="AMINO ACID PERMEASE"/>
    <property type="match status" value="1"/>
</dbReference>
<reference evidence="12 13" key="1">
    <citation type="journal article" date="2009" name="Nature">
        <title>Evolution of pathogenicity and sexual reproduction in eight Candida genomes.</title>
        <authorList>
            <person name="Butler G."/>
            <person name="Rasmussen M.D."/>
            <person name="Lin M.F."/>
            <person name="Santos M.A."/>
            <person name="Sakthikumar S."/>
            <person name="Munro C.A."/>
            <person name="Rheinbay E."/>
            <person name="Grabherr M."/>
            <person name="Forche A."/>
            <person name="Reedy J.L."/>
            <person name="Agrafioti I."/>
            <person name="Arnaud M.B."/>
            <person name="Bates S."/>
            <person name="Brown A.J."/>
            <person name="Brunke S."/>
            <person name="Costanzo M.C."/>
            <person name="Fitzpatrick D.A."/>
            <person name="de Groot P.W."/>
            <person name="Harris D."/>
            <person name="Hoyer L.L."/>
            <person name="Hube B."/>
            <person name="Klis F.M."/>
            <person name="Kodira C."/>
            <person name="Lennard N."/>
            <person name="Logue M.E."/>
            <person name="Martin R."/>
            <person name="Neiman A.M."/>
            <person name="Nikolaou E."/>
            <person name="Quail M.A."/>
            <person name="Quinn J."/>
            <person name="Santos M.C."/>
            <person name="Schmitzberger F.F."/>
            <person name="Sherlock G."/>
            <person name="Shah P."/>
            <person name="Silverstein K.A."/>
            <person name="Skrzypek M.S."/>
            <person name="Soll D."/>
            <person name="Staggs R."/>
            <person name="Stansfield I."/>
            <person name="Stumpf M.P."/>
            <person name="Sudbery P.E."/>
            <person name="Srikantha T."/>
            <person name="Zeng Q."/>
            <person name="Berman J."/>
            <person name="Berriman M."/>
            <person name="Heitman J."/>
            <person name="Gow N.A."/>
            <person name="Lorenz M.C."/>
            <person name="Birren B.W."/>
            <person name="Kellis M."/>
            <person name="Cuomo C.A."/>
        </authorList>
    </citation>
    <scope>NUCLEOTIDE SEQUENCE [LARGE SCALE GENOMIC DNA]</scope>
    <source>
        <strain evidence="13">ATCC 6260 / CBS 566 / DSM 6381 / JCM 1539 / NBRC 10279 / NRRL Y-324</strain>
    </source>
</reference>
<dbReference type="InterPro" id="IPR004841">
    <property type="entry name" value="AA-permease/SLC12A_dom"/>
</dbReference>
<feature type="transmembrane region" description="Helical" evidence="10">
    <location>
        <begin position="172"/>
        <end position="190"/>
    </location>
</feature>